<evidence type="ECO:0000313" key="6">
    <source>
        <dbReference type="Proteomes" id="UP000679690"/>
    </source>
</evidence>
<reference evidence="5 6" key="1">
    <citation type="submission" date="2021-03" db="EMBL/GenBank/DDBJ databases">
        <title>Actinoplanes flavus sp. nov., a novel actinomycete isolated from Coconut Palm rhizosphere soil.</title>
        <authorList>
            <person name="Luo X."/>
        </authorList>
    </citation>
    <scope>NUCLEOTIDE SEQUENCE [LARGE SCALE GENOMIC DNA]</scope>
    <source>
        <strain evidence="5 6">NEAU-H7</strain>
    </source>
</reference>
<evidence type="ECO:0000256" key="1">
    <source>
        <dbReference type="ARBA" id="ARBA00022617"/>
    </source>
</evidence>
<gene>
    <name evidence="5" type="ORF">J5X75_18685</name>
</gene>
<dbReference type="EMBL" id="JAGFNS010000011">
    <property type="protein sequence ID" value="MBO3739545.1"/>
    <property type="molecule type" value="Genomic_DNA"/>
</dbReference>
<accession>A0ABS3UL77</accession>
<dbReference type="Pfam" id="PF01126">
    <property type="entry name" value="Heme_oxygenase"/>
    <property type="match status" value="2"/>
</dbReference>
<keyword evidence="6" id="KW-1185">Reference proteome</keyword>
<dbReference type="PANTHER" id="PTHR10720:SF0">
    <property type="entry name" value="HEME OXYGENASE"/>
    <property type="match status" value="1"/>
</dbReference>
<keyword evidence="1" id="KW-0349">Heme</keyword>
<dbReference type="Gene3D" id="1.20.910.10">
    <property type="entry name" value="Heme oxygenase-like"/>
    <property type="match status" value="1"/>
</dbReference>
<dbReference type="InterPro" id="IPR016053">
    <property type="entry name" value="Haem_Oase-like"/>
</dbReference>
<dbReference type="InterPro" id="IPR016084">
    <property type="entry name" value="Haem_Oase-like_multi-hlx"/>
</dbReference>
<evidence type="ECO:0000256" key="4">
    <source>
        <dbReference type="SAM" id="MobiDB-lite"/>
    </source>
</evidence>
<comment type="caution">
    <text evidence="5">The sequence shown here is derived from an EMBL/GenBank/DDBJ whole genome shotgun (WGS) entry which is preliminary data.</text>
</comment>
<dbReference type="SUPFAM" id="SSF48613">
    <property type="entry name" value="Heme oxygenase-like"/>
    <property type="match status" value="1"/>
</dbReference>
<sequence length="274" mass="29365">MTDFSTRLRRATMVEHREAETRSFISRLLAGSVPMTGYAALTAQYLIIYRELEAAAAHMRSLTGSSSGPAADRADAVSDHAGAASDRSGTVSDRAGAAVDRSGAAADRAGAGSVAELVAGFADPALTRVPSLEADLAHLYGPDWESAITVLDSTRRYAERLREHAATSPTHFIAHHYVRYLGDLSGGQMIGRTLANLYGLGEAGTSFYRFERIPDPRAYKLAYRARLDALDLTEDQAGVMVAEAQLAFRCNADIFVELGAHYPESPEDDLAPAA</sequence>
<proteinExistence type="predicted"/>
<evidence type="ECO:0000313" key="5">
    <source>
        <dbReference type="EMBL" id="MBO3739545.1"/>
    </source>
</evidence>
<name>A0ABS3UL77_9ACTN</name>
<evidence type="ECO:0000256" key="3">
    <source>
        <dbReference type="ARBA" id="ARBA00023004"/>
    </source>
</evidence>
<feature type="region of interest" description="Disordered" evidence="4">
    <location>
        <begin position="62"/>
        <end position="95"/>
    </location>
</feature>
<keyword evidence="3" id="KW-0408">Iron</keyword>
<dbReference type="PANTHER" id="PTHR10720">
    <property type="entry name" value="HEME OXYGENASE"/>
    <property type="match status" value="1"/>
</dbReference>
<dbReference type="Proteomes" id="UP000679690">
    <property type="component" value="Unassembled WGS sequence"/>
</dbReference>
<protein>
    <submittedName>
        <fullName evidence="5">Biliverdin-producing heme oxygenase</fullName>
    </submittedName>
</protein>
<keyword evidence="2" id="KW-0479">Metal-binding</keyword>
<evidence type="ECO:0000256" key="2">
    <source>
        <dbReference type="ARBA" id="ARBA00022723"/>
    </source>
</evidence>
<dbReference type="CDD" id="cd19165">
    <property type="entry name" value="HemeO"/>
    <property type="match status" value="1"/>
</dbReference>
<dbReference type="RefSeq" id="WP_208468680.1">
    <property type="nucleotide sequence ID" value="NZ_JAGFNS010000011.1"/>
</dbReference>
<organism evidence="5 6">
    <name type="scientific">Actinoplanes flavus</name>
    <dbReference type="NCBI Taxonomy" id="2820290"/>
    <lineage>
        <taxon>Bacteria</taxon>
        <taxon>Bacillati</taxon>
        <taxon>Actinomycetota</taxon>
        <taxon>Actinomycetes</taxon>
        <taxon>Micromonosporales</taxon>
        <taxon>Micromonosporaceae</taxon>
        <taxon>Actinoplanes</taxon>
    </lineage>
</organism>
<dbReference type="PIRSF" id="PIRSF000343">
    <property type="entry name" value="Haem_Oase"/>
    <property type="match status" value="1"/>
</dbReference>
<dbReference type="InterPro" id="IPR002051">
    <property type="entry name" value="Haem_Oase"/>
</dbReference>